<evidence type="ECO:0000256" key="7">
    <source>
        <dbReference type="ARBA" id="ARBA00023049"/>
    </source>
</evidence>
<keyword evidence="4 8" id="KW-0574">Periplasm</keyword>
<dbReference type="InterPro" id="IPR051156">
    <property type="entry name" value="Mito/Outer_Membr_Metalloprot"/>
</dbReference>
<comment type="function">
    <text evidence="8">Functions as both a chaperone and a metalloprotease. Maintains the integrity of the outer membrane by promoting either the assembly or the elimination of outer membrane proteins, depending on their folding state.</text>
</comment>
<dbReference type="InterPro" id="IPR030873">
    <property type="entry name" value="Protease_BepA"/>
</dbReference>
<dbReference type="EC" id="3.4.-.-" evidence="8"/>
<evidence type="ECO:0000256" key="4">
    <source>
        <dbReference type="ARBA" id="ARBA00022764"/>
    </source>
</evidence>
<dbReference type="CDD" id="cd07324">
    <property type="entry name" value="M48C_Oma1-like"/>
    <property type="match status" value="1"/>
</dbReference>
<reference evidence="11" key="1">
    <citation type="submission" date="2018-07" db="EMBL/GenBank/DDBJ databases">
        <title>Genome assembly of strain Ka43.</title>
        <authorList>
            <person name="Kukolya J."/>
            <person name="Nagy I."/>
            <person name="Horvath B."/>
            <person name="Toth A."/>
        </authorList>
    </citation>
    <scope>NUCLEOTIDE SEQUENCE</scope>
    <source>
        <strain evidence="11">KB43</strain>
    </source>
</reference>
<evidence type="ECO:0000256" key="6">
    <source>
        <dbReference type="ARBA" id="ARBA00022833"/>
    </source>
</evidence>
<dbReference type="GO" id="GO:0016020">
    <property type="term" value="C:membrane"/>
    <property type="evidence" value="ECO:0007669"/>
    <property type="project" value="InterPro"/>
</dbReference>
<protein>
    <recommendedName>
        <fullName evidence="8">Putative beta-barrel assembly-enhancing protease</fullName>
        <ecNumber evidence="8">3.4.-.-</ecNumber>
    </recommendedName>
</protein>
<dbReference type="PROSITE" id="PS50005">
    <property type="entry name" value="TPR"/>
    <property type="match status" value="1"/>
</dbReference>
<dbReference type="GO" id="GO:0042597">
    <property type="term" value="C:periplasmic space"/>
    <property type="evidence" value="ECO:0007669"/>
    <property type="project" value="UniProtKB-SubCell"/>
</dbReference>
<keyword evidence="3 8" id="KW-0732">Signal</keyword>
<dbReference type="SUPFAM" id="SSF48452">
    <property type="entry name" value="TPR-like"/>
    <property type="match status" value="1"/>
</dbReference>
<keyword evidence="12" id="KW-1185">Reference proteome</keyword>
<keyword evidence="1 8" id="KW-0645">Protease</keyword>
<dbReference type="Gene3D" id="1.25.40.10">
    <property type="entry name" value="Tetratricopeptide repeat domain"/>
    <property type="match status" value="1"/>
</dbReference>
<comment type="similarity">
    <text evidence="8">Belongs to the peptidase M48 family. BepA subfamily.</text>
</comment>
<evidence type="ECO:0000256" key="5">
    <source>
        <dbReference type="ARBA" id="ARBA00022801"/>
    </source>
</evidence>
<dbReference type="Pfam" id="PF01435">
    <property type="entry name" value="Peptidase_M48"/>
    <property type="match status" value="1"/>
</dbReference>
<evidence type="ECO:0000256" key="9">
    <source>
        <dbReference type="PROSITE-ProRule" id="PRU00339"/>
    </source>
</evidence>
<feature type="binding site" evidence="8">
    <location>
        <position position="136"/>
    </location>
    <ligand>
        <name>Zn(2+)</name>
        <dbReference type="ChEBI" id="CHEBI:29105"/>
        <note>catalytic</note>
    </ligand>
</feature>
<dbReference type="AlphaFoldDB" id="A0A928YTX2"/>
<keyword evidence="6 8" id="KW-0862">Zinc</keyword>
<feature type="active site" evidence="8">
    <location>
        <position position="133"/>
    </location>
</feature>
<sequence>MTALFITGGALASLSGNAHAVDEDDGMRLPMLGDTSSGMISPSQERQLGQNWLRLYRSQVPTSSDPLIIDYLETLLNRLAAHSQLDNKQLDLVLVQNATMNAFAVPGGIIGVHTGLLTYAKTENQLSSVLAHELAHLSQRHYARQLEQEKKMSVPFYAAMLASLVLLASSGSQGGDVGMAALSATQAAALDARLRFSRQNEQEADRIGMQTMIQAGLDPYAASEMFEEMLRGVRYGRRPPEFLLTHPVTESRVADARNRAMHYPRKAYEDNPQFQLMRARIRVYSEETPQLAVRRLKGEVEGESAAPDASRYGLSLAYNLAGQHKEAMEALKPLLEQEPDNLTYQIMATDIEVANAQYPKALKTLTDLLEKNPDNHPLTIRYAEALMKSGDYQRCAEVLERYSRRRSTDDYVWYLLAEVNGLAGNILGVHEARAEYFILNGIYDRAQIQLRNALKLAQGSFHRTALLEERMKYVERMLQDRAFR</sequence>
<dbReference type="Gene3D" id="3.30.2010.10">
    <property type="entry name" value="Metalloproteases ('zincins'), catalytic domain"/>
    <property type="match status" value="1"/>
</dbReference>
<keyword evidence="5 8" id="KW-0378">Hydrolase</keyword>
<dbReference type="Pfam" id="PF14559">
    <property type="entry name" value="TPR_19"/>
    <property type="match status" value="1"/>
</dbReference>
<evidence type="ECO:0000256" key="1">
    <source>
        <dbReference type="ARBA" id="ARBA00022670"/>
    </source>
</evidence>
<dbReference type="InterPro" id="IPR019734">
    <property type="entry name" value="TPR_rpt"/>
</dbReference>
<dbReference type="InterPro" id="IPR011990">
    <property type="entry name" value="TPR-like_helical_dom_sf"/>
</dbReference>
<feature type="domain" description="Peptidase M48" evidence="10">
    <location>
        <begin position="71"/>
        <end position="259"/>
    </location>
</feature>
<feature type="repeat" description="TPR" evidence="9">
    <location>
        <begin position="308"/>
        <end position="341"/>
    </location>
</feature>
<dbReference type="GO" id="GO:0051603">
    <property type="term" value="P:proteolysis involved in protein catabolic process"/>
    <property type="evidence" value="ECO:0007669"/>
    <property type="project" value="TreeGrafter"/>
</dbReference>
<dbReference type="GO" id="GO:0008270">
    <property type="term" value="F:zinc ion binding"/>
    <property type="evidence" value="ECO:0007669"/>
    <property type="project" value="UniProtKB-UniRule"/>
</dbReference>
<name>A0A928YTX2_9GAMM</name>
<feature type="binding site" evidence="8">
    <location>
        <position position="201"/>
    </location>
    <ligand>
        <name>Zn(2+)</name>
        <dbReference type="ChEBI" id="CHEBI:29105"/>
        <note>catalytic</note>
    </ligand>
</feature>
<keyword evidence="7 8" id="KW-0482">Metalloprotease</keyword>
<keyword evidence="9" id="KW-0802">TPR repeat</keyword>
<evidence type="ECO:0000313" key="12">
    <source>
        <dbReference type="Proteomes" id="UP000652567"/>
    </source>
</evidence>
<dbReference type="EMBL" id="PRDL01000001">
    <property type="protein sequence ID" value="MBE8718031.1"/>
    <property type="molecule type" value="Genomic_DNA"/>
</dbReference>
<dbReference type="HAMAP" id="MF_00997">
    <property type="entry name" value="Protease_BepA"/>
    <property type="match status" value="1"/>
</dbReference>
<gene>
    <name evidence="11" type="ORF">C4F51_12625</name>
</gene>
<dbReference type="PANTHER" id="PTHR22726">
    <property type="entry name" value="METALLOENDOPEPTIDASE OMA1"/>
    <property type="match status" value="1"/>
</dbReference>
<keyword evidence="2 8" id="KW-0479">Metal-binding</keyword>
<organism evidence="11 12">
    <name type="scientific">Cellvibrio polysaccharolyticus</name>
    <dbReference type="NCBI Taxonomy" id="2082724"/>
    <lineage>
        <taxon>Bacteria</taxon>
        <taxon>Pseudomonadati</taxon>
        <taxon>Pseudomonadota</taxon>
        <taxon>Gammaproteobacteria</taxon>
        <taxon>Cellvibrionales</taxon>
        <taxon>Cellvibrionaceae</taxon>
        <taxon>Cellvibrio</taxon>
    </lineage>
</organism>
<evidence type="ECO:0000259" key="10">
    <source>
        <dbReference type="Pfam" id="PF01435"/>
    </source>
</evidence>
<comment type="caution">
    <text evidence="11">The sequence shown here is derived from an EMBL/GenBank/DDBJ whole genome shotgun (WGS) entry which is preliminary data.</text>
</comment>
<comment type="cofactor">
    <cofactor evidence="8">
        <name>Zn(2+)</name>
        <dbReference type="ChEBI" id="CHEBI:29105"/>
    </cofactor>
    <text evidence="8">Binds 1 zinc ion per subunit.</text>
</comment>
<accession>A0A928YTX2</accession>
<dbReference type="Proteomes" id="UP000652567">
    <property type="component" value="Unassembled WGS sequence"/>
</dbReference>
<proteinExistence type="inferred from homology"/>
<evidence type="ECO:0000313" key="11">
    <source>
        <dbReference type="EMBL" id="MBE8718031.1"/>
    </source>
</evidence>
<evidence type="ECO:0000256" key="3">
    <source>
        <dbReference type="ARBA" id="ARBA00022729"/>
    </source>
</evidence>
<feature type="binding site" evidence="8">
    <location>
        <position position="132"/>
    </location>
    <ligand>
        <name>Zn(2+)</name>
        <dbReference type="ChEBI" id="CHEBI:29105"/>
        <note>catalytic</note>
    </ligand>
</feature>
<evidence type="ECO:0000256" key="2">
    <source>
        <dbReference type="ARBA" id="ARBA00022723"/>
    </source>
</evidence>
<dbReference type="InterPro" id="IPR001915">
    <property type="entry name" value="Peptidase_M48"/>
</dbReference>
<comment type="subcellular location">
    <subcellularLocation>
        <location evidence="8">Periplasm</location>
    </subcellularLocation>
</comment>
<feature type="active site" description="Proton donor" evidence="8">
    <location>
        <position position="205"/>
    </location>
</feature>
<evidence type="ECO:0000256" key="8">
    <source>
        <dbReference type="HAMAP-Rule" id="MF_00997"/>
    </source>
</evidence>
<dbReference type="PANTHER" id="PTHR22726:SF1">
    <property type="entry name" value="METALLOENDOPEPTIDASE OMA1, MITOCHONDRIAL"/>
    <property type="match status" value="1"/>
</dbReference>
<dbReference type="GO" id="GO:0004222">
    <property type="term" value="F:metalloendopeptidase activity"/>
    <property type="evidence" value="ECO:0007669"/>
    <property type="project" value="InterPro"/>
</dbReference>